<evidence type="ECO:0000256" key="3">
    <source>
        <dbReference type="ARBA" id="ARBA00022771"/>
    </source>
</evidence>
<dbReference type="Pfam" id="PF13639">
    <property type="entry name" value="zf-RING_2"/>
    <property type="match status" value="1"/>
</dbReference>
<evidence type="ECO:0000259" key="9">
    <source>
        <dbReference type="PROSITE" id="PS50089"/>
    </source>
</evidence>
<dbReference type="InterPro" id="IPR001357">
    <property type="entry name" value="BRCT_dom"/>
</dbReference>
<dbReference type="PROSITE" id="PS50172">
    <property type="entry name" value="BRCT"/>
    <property type="match status" value="1"/>
</dbReference>
<dbReference type="InterPro" id="IPR036420">
    <property type="entry name" value="BRCT_dom_sf"/>
</dbReference>
<organism evidence="11 12">
    <name type="scientific">Macrosiphum euphorbiae</name>
    <name type="common">potato aphid</name>
    <dbReference type="NCBI Taxonomy" id="13131"/>
    <lineage>
        <taxon>Eukaryota</taxon>
        <taxon>Metazoa</taxon>
        <taxon>Ecdysozoa</taxon>
        <taxon>Arthropoda</taxon>
        <taxon>Hexapoda</taxon>
        <taxon>Insecta</taxon>
        <taxon>Pterygota</taxon>
        <taxon>Neoptera</taxon>
        <taxon>Paraneoptera</taxon>
        <taxon>Hemiptera</taxon>
        <taxon>Sternorrhyncha</taxon>
        <taxon>Aphidomorpha</taxon>
        <taxon>Aphidoidea</taxon>
        <taxon>Aphididae</taxon>
        <taxon>Macrosiphini</taxon>
        <taxon>Macrosiphum</taxon>
    </lineage>
</organism>
<keyword evidence="3 8" id="KW-0863">Zinc-finger</keyword>
<keyword evidence="12" id="KW-1185">Reference proteome</keyword>
<dbReference type="Gene3D" id="3.40.50.10190">
    <property type="entry name" value="BRCT domain"/>
    <property type="match status" value="4"/>
</dbReference>
<feature type="domain" description="RING-type" evidence="9">
    <location>
        <begin position="4"/>
        <end position="47"/>
    </location>
</feature>
<evidence type="ECO:0000256" key="6">
    <source>
        <dbReference type="ARBA" id="ARBA00023858"/>
    </source>
</evidence>
<evidence type="ECO:0000256" key="5">
    <source>
        <dbReference type="ARBA" id="ARBA00023242"/>
    </source>
</evidence>
<dbReference type="GO" id="GO:0008270">
    <property type="term" value="F:zinc ion binding"/>
    <property type="evidence" value="ECO:0007669"/>
    <property type="project" value="UniProtKB-KW"/>
</dbReference>
<keyword evidence="2" id="KW-0227">DNA damage</keyword>
<dbReference type="EMBL" id="CARXXK010000003">
    <property type="protein sequence ID" value="CAI6360450.1"/>
    <property type="molecule type" value="Genomic_DNA"/>
</dbReference>
<evidence type="ECO:0000256" key="2">
    <source>
        <dbReference type="ARBA" id="ARBA00022763"/>
    </source>
</evidence>
<dbReference type="GO" id="GO:0044666">
    <property type="term" value="C:MLL3/4 complex"/>
    <property type="evidence" value="ECO:0007669"/>
    <property type="project" value="TreeGrafter"/>
</dbReference>
<dbReference type="InterPro" id="IPR001841">
    <property type="entry name" value="Znf_RING"/>
</dbReference>
<evidence type="ECO:0000256" key="7">
    <source>
        <dbReference type="ARBA" id="ARBA00030146"/>
    </source>
</evidence>
<gene>
    <name evidence="11" type="ORF">MEUPH1_LOCUS15749</name>
</gene>
<dbReference type="SMART" id="SM00184">
    <property type="entry name" value="RING"/>
    <property type="match status" value="1"/>
</dbReference>
<evidence type="ECO:0000313" key="12">
    <source>
        <dbReference type="Proteomes" id="UP001160148"/>
    </source>
</evidence>
<keyword evidence="5" id="KW-0539">Nucleus</keyword>
<evidence type="ECO:0000313" key="11">
    <source>
        <dbReference type="EMBL" id="CAI6360450.1"/>
    </source>
</evidence>
<dbReference type="InterPro" id="IPR013083">
    <property type="entry name" value="Znf_RING/FYVE/PHD"/>
</dbReference>
<sequence length="737" mass="84553">MFTCSICNETFVGIHHDTTYTTQCGHVFHHECLKKWLTRSKTCPHCRSPVLENNLIKLFLQVDSNAQVTLADKKDETIFRLKENLRRLKEKETHSANTIYCLETQLKHSKNAIELSKASFHACKKEAENQKKYNSEISDQLTLKTIKCNESEIERNKFQAGYSLLQSKIKSLNHELYDLQSANSSVIDELKVEIANLKSEKAYFQSRCYNIENINIEQPSTSKINIENKNAMSLQNKTKSEYYGNDPQLNTPTKRFLLGCVFLFVEGQIQQEDNNICNKTTPKDNIIKYGGLVEQFYSPRITHVICVTQKHCIVEQGMKDGKRCVTDYWLSDIISKKSMIQPWRAIHFPIPYRMDNLPCQNFQISIVNFGINEGHIVKAMIEQVGGGYSFKKVTSRTDVVISRKLEGELVEKALAINKPVVSVQWLNDILFGSRLGIKEPGNIKYQQFDICDPFLVNYDMVSSLMEAWKTPLSINKNQQVYDLTLNSDSPTKCKRQKTMSECHNMKNLINDDNDDNDDDDVVITYIKSLPSKPCAMFCGFSNDDQEIFKMILLLLGGTATTHCLEASHLVMNKPIPSIELFGCLPTVKFILNENWLKDSHSSLKFQDEKKYCIEHIQDKFLGSCYLPPILEKKNRRLLFKDLSFFVTPGIIYPPSKHLELIISSSGGKIERIRRSLESIRCVAPNSYFIISCEEDYCLYNDLSDIDNVVYLPEFITCSVLAQQVQLQKFLLNVTAQN</sequence>
<dbReference type="Proteomes" id="UP001160148">
    <property type="component" value="Unassembled WGS sequence"/>
</dbReference>
<dbReference type="SMART" id="SM00292">
    <property type="entry name" value="BRCT"/>
    <property type="match status" value="3"/>
</dbReference>
<dbReference type="Pfam" id="PF16589">
    <property type="entry name" value="BRCT_2"/>
    <property type="match status" value="1"/>
</dbReference>
<protein>
    <recommendedName>
        <fullName evidence="6">PAX-interacting protein 1</fullName>
    </recommendedName>
    <alternativeName>
        <fullName evidence="7">PAX transactivation activation domain-interacting protein</fullName>
    </alternativeName>
</protein>
<dbReference type="Gene3D" id="3.30.40.10">
    <property type="entry name" value="Zinc/RING finger domain, C3HC4 (zinc finger)"/>
    <property type="match status" value="1"/>
</dbReference>
<dbReference type="Pfam" id="PF00533">
    <property type="entry name" value="BRCT"/>
    <property type="match status" value="1"/>
</dbReference>
<name>A0AAV0WWN7_9HEMI</name>
<reference evidence="11 12" key="1">
    <citation type="submission" date="2023-01" db="EMBL/GenBank/DDBJ databases">
        <authorList>
            <person name="Whitehead M."/>
        </authorList>
    </citation>
    <scope>NUCLEOTIDE SEQUENCE [LARGE SCALE GENOMIC DNA]</scope>
</reference>
<keyword evidence="4" id="KW-0862">Zinc</keyword>
<dbReference type="PANTHER" id="PTHR23196">
    <property type="entry name" value="PAX TRANSCRIPTION ACTIVATION DOMAIN INTERACTING PROTEIN"/>
    <property type="match status" value="1"/>
</dbReference>
<dbReference type="CDD" id="cd17711">
    <property type="entry name" value="BRCT_PAXIP1_rpt3"/>
    <property type="match status" value="1"/>
</dbReference>
<evidence type="ECO:0000256" key="8">
    <source>
        <dbReference type="PROSITE-ProRule" id="PRU00175"/>
    </source>
</evidence>
<feature type="domain" description="BRCT" evidence="10">
    <location>
        <begin position="377"/>
        <end position="430"/>
    </location>
</feature>
<dbReference type="SUPFAM" id="SSF57850">
    <property type="entry name" value="RING/U-box"/>
    <property type="match status" value="1"/>
</dbReference>
<keyword evidence="3 8" id="KW-0479">Metal-binding</keyword>
<proteinExistence type="predicted"/>
<comment type="subcellular location">
    <subcellularLocation>
        <location evidence="1">Nucleus</location>
    </subcellularLocation>
</comment>
<evidence type="ECO:0000259" key="10">
    <source>
        <dbReference type="PROSITE" id="PS50172"/>
    </source>
</evidence>
<comment type="caution">
    <text evidence="11">The sequence shown here is derived from an EMBL/GenBank/DDBJ whole genome shotgun (WGS) entry which is preliminary data.</text>
</comment>
<evidence type="ECO:0000256" key="4">
    <source>
        <dbReference type="ARBA" id="ARBA00022833"/>
    </source>
</evidence>
<dbReference type="PROSITE" id="PS50089">
    <property type="entry name" value="ZF_RING_2"/>
    <property type="match status" value="1"/>
</dbReference>
<accession>A0AAV0WWN7</accession>
<evidence type="ECO:0000256" key="1">
    <source>
        <dbReference type="ARBA" id="ARBA00004123"/>
    </source>
</evidence>
<dbReference type="AlphaFoldDB" id="A0AAV0WWN7"/>
<dbReference type="GO" id="GO:0006974">
    <property type="term" value="P:DNA damage response"/>
    <property type="evidence" value="ECO:0007669"/>
    <property type="project" value="UniProtKB-KW"/>
</dbReference>
<dbReference type="SUPFAM" id="SSF52113">
    <property type="entry name" value="BRCT domain"/>
    <property type="match status" value="3"/>
</dbReference>
<dbReference type="InterPro" id="IPR051579">
    <property type="entry name" value="DDR_Transcriptional_Reg"/>
</dbReference>
<dbReference type="PANTHER" id="PTHR23196:SF1">
    <property type="entry name" value="PAX-INTERACTING PROTEIN 1"/>
    <property type="match status" value="1"/>
</dbReference>